<protein>
    <submittedName>
        <fullName evidence="2">Glycosyltransferase involved in cell wall bisynthesis</fullName>
    </submittedName>
</protein>
<name>A0A1Y6CYV3_9GAMM</name>
<dbReference type="Pfam" id="PF13439">
    <property type="entry name" value="Glyco_transf_4"/>
    <property type="match status" value="1"/>
</dbReference>
<organism evidence="2 3">
    <name type="scientific">Methylomagnum ishizawai</name>
    <dbReference type="NCBI Taxonomy" id="1760988"/>
    <lineage>
        <taxon>Bacteria</taxon>
        <taxon>Pseudomonadati</taxon>
        <taxon>Pseudomonadota</taxon>
        <taxon>Gammaproteobacteria</taxon>
        <taxon>Methylococcales</taxon>
        <taxon>Methylococcaceae</taxon>
        <taxon>Methylomagnum</taxon>
    </lineage>
</organism>
<dbReference type="CDD" id="cd03814">
    <property type="entry name" value="GT4-like"/>
    <property type="match status" value="1"/>
</dbReference>
<dbReference type="InterPro" id="IPR050194">
    <property type="entry name" value="Glycosyltransferase_grp1"/>
</dbReference>
<dbReference type="PANTHER" id="PTHR45947">
    <property type="entry name" value="SULFOQUINOVOSYL TRANSFERASE SQD2"/>
    <property type="match status" value="1"/>
</dbReference>
<sequence>MKIALISDAWRPQINGVVTTLTKTCQMLGGLGHVVEPITPDRFKTWPCPSYPEIRLALCGDAKLAKLLDGFKPEAIHIATEGPLGMAGRKYCLEHGLPFTTSFHTRFPEYVNLRLRVPLEWSYGYMRWFHGAARRTMVATPSLMSELKARGFENPVLWSRGVDADLFSPDAAIHLEERRPIFLYAGRVAVEKGIEDFLRLDLPGTKYVVGDGPQREELARQFPEARFVGYKTGRELAGYIAAADVFVFPSRTDTFGLVLLEALACGVPVAAYPVQGPSDVLTDAKVGCLSEDLRNAALGALSLNRADCRRFALGFSWDRCARQFLSNLQPF</sequence>
<evidence type="ECO:0000313" key="2">
    <source>
        <dbReference type="EMBL" id="SMF93502.1"/>
    </source>
</evidence>
<reference evidence="2 3" key="1">
    <citation type="submission" date="2016-12" db="EMBL/GenBank/DDBJ databases">
        <authorList>
            <person name="Song W.-J."/>
            <person name="Kurnit D.M."/>
        </authorList>
    </citation>
    <scope>NUCLEOTIDE SEQUENCE [LARGE SCALE GENOMIC DNA]</scope>
    <source>
        <strain evidence="2 3">175</strain>
    </source>
</reference>
<dbReference type="InterPro" id="IPR028098">
    <property type="entry name" value="Glyco_trans_4-like_N"/>
</dbReference>
<dbReference type="SUPFAM" id="SSF53756">
    <property type="entry name" value="UDP-Glycosyltransferase/glycogen phosphorylase"/>
    <property type="match status" value="1"/>
</dbReference>
<dbReference type="STRING" id="1760988.SAMN02949497_0784"/>
<keyword evidence="3" id="KW-1185">Reference proteome</keyword>
<dbReference type="EMBL" id="FXAM01000001">
    <property type="protein sequence ID" value="SMF93502.1"/>
    <property type="molecule type" value="Genomic_DNA"/>
</dbReference>
<feature type="domain" description="Glycosyltransferase subfamily 4-like N-terminal" evidence="1">
    <location>
        <begin position="15"/>
        <end position="165"/>
    </location>
</feature>
<dbReference type="OrthoDB" id="9802525at2"/>
<evidence type="ECO:0000259" key="1">
    <source>
        <dbReference type="Pfam" id="PF13439"/>
    </source>
</evidence>
<dbReference type="RefSeq" id="WP_085210137.1">
    <property type="nucleotide sequence ID" value="NZ_FXAM01000001.1"/>
</dbReference>
<dbReference type="Pfam" id="PF13692">
    <property type="entry name" value="Glyco_trans_1_4"/>
    <property type="match status" value="1"/>
</dbReference>
<dbReference type="PANTHER" id="PTHR45947:SF3">
    <property type="entry name" value="SULFOQUINOVOSYL TRANSFERASE SQD2"/>
    <property type="match status" value="1"/>
</dbReference>
<gene>
    <name evidence="2" type="ORF">SAMN02949497_0784</name>
</gene>
<dbReference type="Proteomes" id="UP000192923">
    <property type="component" value="Unassembled WGS sequence"/>
</dbReference>
<proteinExistence type="predicted"/>
<dbReference type="AlphaFoldDB" id="A0A1Y6CYV3"/>
<dbReference type="Gene3D" id="3.40.50.2000">
    <property type="entry name" value="Glycogen Phosphorylase B"/>
    <property type="match status" value="2"/>
</dbReference>
<accession>A0A1Y6CYV3</accession>
<dbReference type="GO" id="GO:0016757">
    <property type="term" value="F:glycosyltransferase activity"/>
    <property type="evidence" value="ECO:0007669"/>
    <property type="project" value="TreeGrafter"/>
</dbReference>
<keyword evidence="2" id="KW-0808">Transferase</keyword>
<evidence type="ECO:0000313" key="3">
    <source>
        <dbReference type="Proteomes" id="UP000192923"/>
    </source>
</evidence>